<feature type="chain" id="PRO_5027096277" description="DUF2141 domain-containing protein" evidence="1">
    <location>
        <begin position="23"/>
        <end position="144"/>
    </location>
</feature>
<dbReference type="Pfam" id="PF09912">
    <property type="entry name" value="DUF2141"/>
    <property type="match status" value="1"/>
</dbReference>
<keyword evidence="1" id="KW-0732">Signal</keyword>
<evidence type="ECO:0000256" key="1">
    <source>
        <dbReference type="SAM" id="SignalP"/>
    </source>
</evidence>
<gene>
    <name evidence="2" type="ORF">AVDCRST_MAG42-2383</name>
</gene>
<feature type="signal peptide" evidence="1">
    <location>
        <begin position="1"/>
        <end position="22"/>
    </location>
</feature>
<dbReference type="AlphaFoldDB" id="A0A6J4IJG8"/>
<proteinExistence type="predicted"/>
<sequence length="144" mass="15716">MMNLTQRAVAALLLLLAFIAQAAEAETIQLRIEGVRSADGKIEIDVYLPPRKHVLERVVAARHGTVEIELEVPPGAYAIMLFHDANVNSTLDRGGLLRMPTEGYAFSNDAPVRFGPPSFEAMRIDVARGARVTTTVQMKYPGGN</sequence>
<protein>
    <recommendedName>
        <fullName evidence="3">DUF2141 domain-containing protein</fullName>
    </recommendedName>
</protein>
<accession>A0A6J4IJG8</accession>
<evidence type="ECO:0000313" key="2">
    <source>
        <dbReference type="EMBL" id="CAA9253943.1"/>
    </source>
</evidence>
<organism evidence="2">
    <name type="scientific">uncultured Chthoniobacterales bacterium</name>
    <dbReference type="NCBI Taxonomy" id="1836801"/>
    <lineage>
        <taxon>Bacteria</taxon>
        <taxon>Pseudomonadati</taxon>
        <taxon>Verrucomicrobiota</taxon>
        <taxon>Spartobacteria</taxon>
        <taxon>Chthoniobacterales</taxon>
        <taxon>environmental samples</taxon>
    </lineage>
</organism>
<name>A0A6J4IJG8_9BACT</name>
<dbReference type="InterPro" id="IPR018673">
    <property type="entry name" value="DUF2141"/>
</dbReference>
<evidence type="ECO:0008006" key="3">
    <source>
        <dbReference type="Google" id="ProtNLM"/>
    </source>
</evidence>
<reference evidence="2" key="1">
    <citation type="submission" date="2020-02" db="EMBL/GenBank/DDBJ databases">
        <authorList>
            <person name="Meier V. D."/>
        </authorList>
    </citation>
    <scope>NUCLEOTIDE SEQUENCE</scope>
    <source>
        <strain evidence="2">AVDCRST_MAG42</strain>
    </source>
</reference>
<dbReference type="EMBL" id="CADCTA010000085">
    <property type="protein sequence ID" value="CAA9253943.1"/>
    <property type="molecule type" value="Genomic_DNA"/>
</dbReference>